<evidence type="ECO:0000256" key="2">
    <source>
        <dbReference type="SAM" id="SignalP"/>
    </source>
</evidence>
<evidence type="ECO:0000313" key="3">
    <source>
        <dbReference type="EMBL" id="GME73913.1"/>
    </source>
</evidence>
<feature type="chain" id="PRO_5040822655" evidence="2">
    <location>
        <begin position="19"/>
        <end position="148"/>
    </location>
</feature>
<name>A0A9W6T3Y5_AMBMO</name>
<feature type="region of interest" description="Disordered" evidence="1">
    <location>
        <begin position="79"/>
        <end position="148"/>
    </location>
</feature>
<keyword evidence="4" id="KW-1185">Reference proteome</keyword>
<dbReference type="AlphaFoldDB" id="A0A9W6T3Y5"/>
<proteinExistence type="predicted"/>
<keyword evidence="2" id="KW-0732">Signal</keyword>
<comment type="caution">
    <text evidence="3">The sequence shown here is derived from an EMBL/GenBank/DDBJ whole genome shotgun (WGS) entry which is preliminary data.</text>
</comment>
<feature type="compositionally biased region" description="Polar residues" evidence="1">
    <location>
        <begin position="117"/>
        <end position="134"/>
    </location>
</feature>
<feature type="compositionally biased region" description="Low complexity" evidence="1">
    <location>
        <begin position="82"/>
        <end position="98"/>
    </location>
</feature>
<reference evidence="3" key="1">
    <citation type="submission" date="2023-04" db="EMBL/GenBank/DDBJ databases">
        <title>Ambrosiozyma monospora NBRC 1965.</title>
        <authorList>
            <person name="Ichikawa N."/>
            <person name="Sato H."/>
            <person name="Tonouchi N."/>
        </authorList>
    </citation>
    <scope>NUCLEOTIDE SEQUENCE</scope>
    <source>
        <strain evidence="3">NBRC 1965</strain>
    </source>
</reference>
<evidence type="ECO:0000256" key="1">
    <source>
        <dbReference type="SAM" id="MobiDB-lite"/>
    </source>
</evidence>
<organism evidence="3 4">
    <name type="scientific">Ambrosiozyma monospora</name>
    <name type="common">Yeast</name>
    <name type="synonym">Endomycopsis monosporus</name>
    <dbReference type="NCBI Taxonomy" id="43982"/>
    <lineage>
        <taxon>Eukaryota</taxon>
        <taxon>Fungi</taxon>
        <taxon>Dikarya</taxon>
        <taxon>Ascomycota</taxon>
        <taxon>Saccharomycotina</taxon>
        <taxon>Pichiomycetes</taxon>
        <taxon>Pichiales</taxon>
        <taxon>Pichiaceae</taxon>
        <taxon>Ambrosiozyma</taxon>
    </lineage>
</organism>
<accession>A0A9W6T3Y5</accession>
<protein>
    <submittedName>
        <fullName evidence="3">Unnamed protein product</fullName>
    </submittedName>
</protein>
<feature type="signal peptide" evidence="2">
    <location>
        <begin position="1"/>
        <end position="18"/>
    </location>
</feature>
<dbReference type="Proteomes" id="UP001165063">
    <property type="component" value="Unassembled WGS sequence"/>
</dbReference>
<evidence type="ECO:0000313" key="4">
    <source>
        <dbReference type="Proteomes" id="UP001165063"/>
    </source>
</evidence>
<sequence length="148" mass="16695">MLFLVRLTKLMLSMLLQSVRLVIKLLRQPLKMLLKMMRWIMSNSLISQLATIQIHSRYPAVRTGANEIAANTERVVFPRQEVSTNSTTSTAPVPTSTALVPTSNQLVPRPRPRSYAQKRSLTASNAPDTHSNFNDVDMNRPLAYNSCR</sequence>
<gene>
    <name evidence="3" type="ORF">Amon01_000940900</name>
</gene>
<dbReference type="EMBL" id="BSXU01011079">
    <property type="protein sequence ID" value="GME73913.1"/>
    <property type="molecule type" value="Genomic_DNA"/>
</dbReference>